<organism evidence="1">
    <name type="scientific">marine sediment metagenome</name>
    <dbReference type="NCBI Taxonomy" id="412755"/>
    <lineage>
        <taxon>unclassified sequences</taxon>
        <taxon>metagenomes</taxon>
        <taxon>ecological metagenomes</taxon>
    </lineage>
</organism>
<gene>
    <name evidence="1" type="ORF">S01H1_08390</name>
</gene>
<dbReference type="EMBL" id="BARS01004307">
    <property type="protein sequence ID" value="GAF76131.1"/>
    <property type="molecule type" value="Genomic_DNA"/>
</dbReference>
<name>X0SLX0_9ZZZZ</name>
<evidence type="ECO:0000313" key="1">
    <source>
        <dbReference type="EMBL" id="GAF76131.1"/>
    </source>
</evidence>
<dbReference type="AlphaFoldDB" id="X0SLX0"/>
<protein>
    <submittedName>
        <fullName evidence="1">Uncharacterized protein</fullName>
    </submittedName>
</protein>
<sequence>MKSMTGRSFITFLSHFYHILKNILCQMLKPNQNTNTIAMLGERSKEKMNKYFAYGSSMDKEDLDR</sequence>
<accession>X0SLX0</accession>
<proteinExistence type="predicted"/>
<comment type="caution">
    <text evidence="1">The sequence shown here is derived from an EMBL/GenBank/DDBJ whole genome shotgun (WGS) entry which is preliminary data.</text>
</comment>
<reference evidence="1" key="1">
    <citation type="journal article" date="2014" name="Front. Microbiol.">
        <title>High frequency of phylogenetically diverse reductive dehalogenase-homologous genes in deep subseafloor sedimentary metagenomes.</title>
        <authorList>
            <person name="Kawai M."/>
            <person name="Futagami T."/>
            <person name="Toyoda A."/>
            <person name="Takaki Y."/>
            <person name="Nishi S."/>
            <person name="Hori S."/>
            <person name="Arai W."/>
            <person name="Tsubouchi T."/>
            <person name="Morono Y."/>
            <person name="Uchiyama I."/>
            <person name="Ito T."/>
            <person name="Fujiyama A."/>
            <person name="Inagaki F."/>
            <person name="Takami H."/>
        </authorList>
    </citation>
    <scope>NUCLEOTIDE SEQUENCE</scope>
    <source>
        <strain evidence="1">Expedition CK06-06</strain>
    </source>
</reference>